<evidence type="ECO:0000313" key="5">
    <source>
        <dbReference type="Proteomes" id="UP001358417"/>
    </source>
</evidence>
<gene>
    <name evidence="4" type="ORF">LTR84_004089</name>
</gene>
<name>A0AAV9N5A2_9EURO</name>
<feature type="domain" description="AsqO/PenF-like C-terminal" evidence="3">
    <location>
        <begin position="248"/>
        <end position="373"/>
    </location>
</feature>
<evidence type="ECO:0008006" key="6">
    <source>
        <dbReference type="Google" id="ProtNLM"/>
    </source>
</evidence>
<dbReference type="Pfam" id="PF25581">
    <property type="entry name" value="AsqO_C"/>
    <property type="match status" value="1"/>
</dbReference>
<dbReference type="EMBL" id="JAVRRD010000018">
    <property type="protein sequence ID" value="KAK5049970.1"/>
    <property type="molecule type" value="Genomic_DNA"/>
</dbReference>
<dbReference type="Proteomes" id="UP001358417">
    <property type="component" value="Unassembled WGS sequence"/>
</dbReference>
<keyword evidence="1" id="KW-0732">Signal</keyword>
<evidence type="ECO:0000313" key="4">
    <source>
        <dbReference type="EMBL" id="KAK5049970.1"/>
    </source>
</evidence>
<sequence length="376" mass="40142">MKGLLLELSSVLHGLVAGGLSQCYADNLSFSPVLYTGPSQVQFTSCASQADGPRVFPINATTFDWWYFDAVSDDGTQALTVIFFTSSYIGFSFDLLNAVDPLNVYVFANTGSGPGISFPIAATSVTVATNGNGATGDWKGSGISFQGAPDLSTYTVTFQKTALNLGIEGTFKLKTRGPGHYVCGPLEGGQPEEVLPHIGWVNVMPAADAQVDIKILGKSLKFSGNGYHDKRLTNAVAIQNWGDVPFTSALHSWYWGHGTFGDYNIVFFDMLDPSNKEKVGGYVLKDGKVVGSTCTSGLQVRPVGTTYPPTLLTANPTQLTINMTLNDGSILDAIVTERATQIDIGLYTRWIGSIEGTVNGVTAQGSALWEQFKVQA</sequence>
<dbReference type="RefSeq" id="XP_064704780.1">
    <property type="nucleotide sequence ID" value="XM_064847668.1"/>
</dbReference>
<feature type="signal peptide" evidence="1">
    <location>
        <begin position="1"/>
        <end position="21"/>
    </location>
</feature>
<dbReference type="AlphaFoldDB" id="A0AAV9N5A2"/>
<feature type="chain" id="PRO_5043821594" description="AttH domain-containing protein" evidence="1">
    <location>
        <begin position="22"/>
        <end position="376"/>
    </location>
</feature>
<evidence type="ECO:0000256" key="1">
    <source>
        <dbReference type="SAM" id="SignalP"/>
    </source>
</evidence>
<evidence type="ECO:0000259" key="2">
    <source>
        <dbReference type="Pfam" id="PF24137"/>
    </source>
</evidence>
<dbReference type="InterPro" id="IPR057722">
    <property type="entry name" value="AsqO/PenF-like_C"/>
</dbReference>
<dbReference type="SUPFAM" id="SSF159245">
    <property type="entry name" value="AttH-like"/>
    <property type="match status" value="1"/>
</dbReference>
<organism evidence="4 5">
    <name type="scientific">Exophiala bonariae</name>
    <dbReference type="NCBI Taxonomy" id="1690606"/>
    <lineage>
        <taxon>Eukaryota</taxon>
        <taxon>Fungi</taxon>
        <taxon>Dikarya</taxon>
        <taxon>Ascomycota</taxon>
        <taxon>Pezizomycotina</taxon>
        <taxon>Eurotiomycetes</taxon>
        <taxon>Chaetothyriomycetidae</taxon>
        <taxon>Chaetothyriales</taxon>
        <taxon>Herpotrichiellaceae</taxon>
        <taxon>Exophiala</taxon>
    </lineage>
</organism>
<evidence type="ECO:0000259" key="3">
    <source>
        <dbReference type="Pfam" id="PF25581"/>
    </source>
</evidence>
<feature type="domain" description="Diels-Alderase N-terminal" evidence="2">
    <location>
        <begin position="26"/>
        <end position="230"/>
    </location>
</feature>
<dbReference type="GeneID" id="89972268"/>
<proteinExistence type="predicted"/>
<accession>A0AAV9N5A2</accession>
<dbReference type="InterPro" id="IPR056402">
    <property type="entry name" value="DA_N"/>
</dbReference>
<dbReference type="Pfam" id="PF24137">
    <property type="entry name" value="DA_N"/>
    <property type="match status" value="1"/>
</dbReference>
<keyword evidence="5" id="KW-1185">Reference proteome</keyword>
<reference evidence="4 5" key="1">
    <citation type="submission" date="2023-08" db="EMBL/GenBank/DDBJ databases">
        <title>Black Yeasts Isolated from many extreme environments.</title>
        <authorList>
            <person name="Coleine C."/>
            <person name="Stajich J.E."/>
            <person name="Selbmann L."/>
        </authorList>
    </citation>
    <scope>NUCLEOTIDE SEQUENCE [LARGE SCALE GENOMIC DNA]</scope>
    <source>
        <strain evidence="4 5">CCFEE 5792</strain>
    </source>
</reference>
<comment type="caution">
    <text evidence="4">The sequence shown here is derived from an EMBL/GenBank/DDBJ whole genome shotgun (WGS) entry which is preliminary data.</text>
</comment>
<protein>
    <recommendedName>
        <fullName evidence="6">AttH domain-containing protein</fullName>
    </recommendedName>
</protein>